<dbReference type="Pfam" id="PF13087">
    <property type="entry name" value="AAA_12"/>
    <property type="match status" value="1"/>
</dbReference>
<feature type="domain" description="AAA+ ATPase" evidence="6">
    <location>
        <begin position="1341"/>
        <end position="1477"/>
    </location>
</feature>
<dbReference type="GO" id="GO:0005524">
    <property type="term" value="F:ATP binding"/>
    <property type="evidence" value="ECO:0007669"/>
    <property type="project" value="UniProtKB-KW"/>
</dbReference>
<dbReference type="InterPro" id="IPR027417">
    <property type="entry name" value="P-loop_NTPase"/>
</dbReference>
<dbReference type="FunFam" id="3.40.50.300:FF:001660">
    <property type="entry name" value="NF-X1 finger and helicase protein, putative"/>
    <property type="match status" value="1"/>
</dbReference>
<dbReference type="InterPro" id="IPR000641">
    <property type="entry name" value="CbxX/CfxQ"/>
</dbReference>
<dbReference type="InterPro" id="IPR003959">
    <property type="entry name" value="ATPase_AAA_core"/>
</dbReference>
<dbReference type="InterPro" id="IPR050773">
    <property type="entry name" value="CbxX/CfxQ_RuBisCO_ESX"/>
</dbReference>
<dbReference type="InterPro" id="IPR041679">
    <property type="entry name" value="DNA2/NAM7-like_C"/>
</dbReference>
<dbReference type="OrthoDB" id="2423195at2759"/>
<protein>
    <recommendedName>
        <fullName evidence="6">AAA+ ATPase domain-containing protein</fullName>
    </recommendedName>
</protein>
<keyword evidence="2" id="KW-0547">Nucleotide-binding</keyword>
<evidence type="ECO:0000256" key="4">
    <source>
        <dbReference type="SAM" id="Coils"/>
    </source>
</evidence>
<dbReference type="FunFam" id="1.10.8.60:FF:000160">
    <property type="entry name" value="WGS project CABT00000000 data, contig 2.55"/>
    <property type="match status" value="1"/>
</dbReference>
<dbReference type="InterPro" id="IPR041627">
    <property type="entry name" value="AAA_lid_6"/>
</dbReference>
<dbReference type="GO" id="GO:0016887">
    <property type="term" value="F:ATP hydrolysis activity"/>
    <property type="evidence" value="ECO:0007669"/>
    <property type="project" value="InterPro"/>
</dbReference>
<reference evidence="7" key="1">
    <citation type="submission" date="2011-04" db="EMBL/GenBank/DDBJ databases">
        <title>Evolution of plant cell wall degrading machinery underlies the functional diversity of forest fungi.</title>
        <authorList>
            <consortium name="US DOE Joint Genome Institute (JGI-PGF)"/>
            <person name="Eastwood D.C."/>
            <person name="Floudas D."/>
            <person name="Binder M."/>
            <person name="Majcherczyk A."/>
            <person name="Schneider P."/>
            <person name="Aerts A."/>
            <person name="Asiegbu F.O."/>
            <person name="Baker S.E."/>
            <person name="Barry K."/>
            <person name="Bendiksby M."/>
            <person name="Blumentritt M."/>
            <person name="Coutinho P.M."/>
            <person name="Cullen D."/>
            <person name="Cullen D."/>
            <person name="Gathman A."/>
            <person name="Goodell B."/>
            <person name="Henrissat B."/>
            <person name="Ihrmark K."/>
            <person name="Kauserud H."/>
            <person name="Kohler A."/>
            <person name="LaButti K."/>
            <person name="Lapidus A."/>
            <person name="Lavin J.L."/>
            <person name="Lee Y.-H."/>
            <person name="Lindquist E."/>
            <person name="Lilly W."/>
            <person name="Lucas S."/>
            <person name="Morin E."/>
            <person name="Murat C."/>
            <person name="Oguiza J.A."/>
            <person name="Park J."/>
            <person name="Pisabarro A.G."/>
            <person name="Riley R."/>
            <person name="Rosling A."/>
            <person name="Salamov A."/>
            <person name="Schmidt O."/>
            <person name="Schmutz J."/>
            <person name="Skrede I."/>
            <person name="Stenlid J."/>
            <person name="Wiebenga A."/>
            <person name="Xie X."/>
            <person name="Kues U."/>
            <person name="Hibbett D.S."/>
            <person name="Hoffmeister D."/>
            <person name="Hogberg N."/>
            <person name="Martin F."/>
            <person name="Grigoriev I.V."/>
            <person name="Watkinson S.C."/>
        </authorList>
    </citation>
    <scope>NUCLEOTIDE SEQUENCE</scope>
    <source>
        <strain evidence="7">S7.9</strain>
    </source>
</reference>
<evidence type="ECO:0000313" key="7">
    <source>
        <dbReference type="EMBL" id="EGO29208.1"/>
    </source>
</evidence>
<organism>
    <name type="scientific">Serpula lacrymans var. lacrymans (strain S7.9)</name>
    <name type="common">Dry rot fungus</name>
    <dbReference type="NCBI Taxonomy" id="578457"/>
    <lineage>
        <taxon>Eukaryota</taxon>
        <taxon>Fungi</taxon>
        <taxon>Dikarya</taxon>
        <taxon>Basidiomycota</taxon>
        <taxon>Agaricomycotina</taxon>
        <taxon>Agaricomycetes</taxon>
        <taxon>Agaricomycetidae</taxon>
        <taxon>Boletales</taxon>
        <taxon>Coniophorineae</taxon>
        <taxon>Serpulaceae</taxon>
        <taxon>Serpula</taxon>
    </lineage>
</organism>
<dbReference type="PANTHER" id="PTHR43392">
    <property type="entry name" value="AAA-TYPE ATPASE FAMILY PROTEIN / ANKYRIN REPEAT FAMILY PROTEIN"/>
    <property type="match status" value="1"/>
</dbReference>
<dbReference type="CDD" id="cd17936">
    <property type="entry name" value="EEXXEc_NFX1"/>
    <property type="match status" value="1"/>
</dbReference>
<evidence type="ECO:0000256" key="2">
    <source>
        <dbReference type="ARBA" id="ARBA00022741"/>
    </source>
</evidence>
<dbReference type="RefSeq" id="XP_007313450.1">
    <property type="nucleotide sequence ID" value="XM_007313388.1"/>
</dbReference>
<evidence type="ECO:0000259" key="6">
    <source>
        <dbReference type="SMART" id="SM00382"/>
    </source>
</evidence>
<dbReference type="HOGENOM" id="CLU_001133_0_0_1"/>
<dbReference type="CDD" id="cd18808">
    <property type="entry name" value="SF1_C_Upf1"/>
    <property type="match status" value="1"/>
</dbReference>
<dbReference type="InterPro" id="IPR041677">
    <property type="entry name" value="DNA2/NAM7_AAA_11"/>
</dbReference>
<sequence length="2360" mass="263324">MNRETKLKRHFDAVIYGRLKIEPRNSLLFLEAIYNHPEPVACINNIVAAKDGLSSVQSAMHFDISIAFLNGPASLLFAYLLTPQLKSIAGGTLINEVVLKIVDPPLFFYALLDAFRAGKLEEKGQQSFAALLLHLICLPDSRSTSYRELAQNPAVLGKLVAHPNRDTRALGERIKHILSVYSTGTTLEVGGPGGRHDNDFSDFRQIAIVPTADEITCTDPPFLRSCAELESPEAASTRTADYLDNQFRLLREDMLCEMREELQIARGKKKGHYRGLVINGLDVIGISCGTQAKRTKWAMTLKCRDDLPQLKKTKDKDRKTFLTKDNAGKRILRHQSLACILVDGEVTAFATVTRDEELLAKKPPIVVLQIEGDASTMRALLRLKTGKDVKLVQIDTAIFAFEPVLKAIQGKLELPLSSELLFWEKGIEIDTPPCMPTAIIHAVGNNPQQDLRGLLTISKSIVLDRSQAASLMSGLTQRVSLIQGPPGSSSYVCLVKLFWTLHLTLGTGKSFIGALLAKILHDFTEQTILVVCYTNHALDQFLEDLLDIGIPESSMVRLGGKSTTKTENLSLYNQKKTTVRRDKAEWSIIDKLKTDSERLCSELETSFKRYMSSTIQDDDILRHLEFEDPAYFDAFSVPETNDGMTRVGKKGKEVGPNYLINQWRNGWDAGIFKQSSHVQEALEIWNMSQPLRQQKLEEWKLVILQDLLSEICRIAKEYDNCVKVLGQRFNEGVQMTLKRKRIIGCTTTAAAKYREDISAASPDVLLVEEAGEILESHIITALGPKTKQLILIGDHKQLRPKVNNYLLTVEKGEGYDLNRSLFERLVLKQFPHQTLTQQHRMRPEISSLIRALTYPDLVDAAGTKNRPALRGVQSNIVFVSHDYPEDDNPQLADRRDMNASSSKQNSYEIEMVLKIVRYLAQQGYGTEKLVILTPYLAQLHKLQAALREDNDPILNDLDSYDLVRAGLMTQAAAKVAKKPLRLATVDNYQGEESNIVIVSLTRSNPENNIGFMFAPERLNVLLSRARDALILIGNSHTFMNSRTGGKLWKDFFDLLKRGGHLYNGFPVQCDRHPTRIATLSQAFEFDEKCPDGGCNEPCGAKLNCNLHLCPSKCHQLYDHSKMPCEFIMYGKCTGPKSHDLSWQCYQNQPLVCSKCERDAKLAEIKRKRDFALQEKREAEQAAHARKLAEIDQKIDDVTQTLRDEQLAIDRDNAIRQKYMDFEAAAARIGQASAPPVLQPPSAVNVNLFRPTKAKKSSLPSAVPSSSSHVFPPETSASDPERPEESESSIEWERQKEMEGVRNDAIDSIMEMTGLEDVKRQVLRIKAKIDVVKRQGTSLNKERFNLVLLGNPGTGKTTVARLYAKFLTSIGVLPGSEFIETTGSRLANDGVAGAQKHVDDVINAGGGAIFIDEAYLLTSEHNFQGRQVLDFLLAEMENRVGSIVFILAGYNKQMEKFFEHNPGLPSRVPYQLQFADYTDLELLSMLEDLIKKKYGGKMKVEGGIRGLYARIVVRRLGRGRNRDGFGNARALQNIFSKICERQAERINNERKDGLAPDDFLLVKEDLIGPNPSSVMTRSKAWDTLRSLIGLQSVKDSVQNLFDLIHVNYLRELREKEPIQMSLNRVFLGSPGTGKTTVAKLYGQILADMKLLSNGEVVVKNPADFVGAALGQSESNTKAILANTVGKVLVIDEAYMLYDRGSGTSQQSDPYKTAVIDTIVAEVQSVPGEDRCVLLLGYKDQIVEMFQASTENVNPGLSRRFAIENAFHFENFTDSELREVLRLKVKQQQLGATEKAEDVAIEMLSRARNRPNFGNAGEVENILGQAKGRYQTRQATLPVSKRSFDVVLEPQDFDPDFDRNENASTNLVKLFEDIVGSEDIIKKLGEYQQIARTMKAKGIDPRQHIPTNFVFKGPPGTGKTTTARKMGQVYYDMGFLSNADVVECSASDLVGQYVGQTGPKTKKVFEKALGKVLFVDEAYRLGEGHFAKEAMDELVGLLTHETFKNKLIVILAGYDQEMNNLMAVNTGLSSRFTEEINFPNMSIVHCIGLLVKELTKMGVFLDGIDNPQSETYQEIEGIFGALSGLPSWGNARDVKNMAEKMIRQAFMKGGLLTAEDAVAILTSTLDEKRERLTNVPIKSGFSHFGTPQQAAPVPPPSMTPPARMAQVTKQARPLSKQNLPKLANAPPKLQSSGSSGVQRDPGVSDAIWRQLEIDKLKAKAVAENLAREKEKLERDIQEAKERVETERKFAEALASARAKDDAERSELKRQREQARLREATERVERARLAAALEAKRQEERKEQQAQAALRRMGVCVAGFQWIKGSGGYRCAGGSHFISDEALESAMVDRNHDFALNTDINQV</sequence>
<dbReference type="EMBL" id="GL945429">
    <property type="protein sequence ID" value="EGO29208.1"/>
    <property type="molecule type" value="Genomic_DNA"/>
</dbReference>
<dbReference type="KEGG" id="sla:SERLADRAFT_433204"/>
<accession>F8NHP1</accession>
<dbReference type="FunFam" id="3.40.50.300:FF:000216">
    <property type="entry name" value="Type VII secretion ATPase EccA"/>
    <property type="match status" value="3"/>
</dbReference>
<dbReference type="PANTHER" id="PTHR43392:SF2">
    <property type="entry name" value="AAA-TYPE ATPASE FAMILY PROTEIN _ ANKYRIN REPEAT FAMILY PROTEIN"/>
    <property type="match status" value="1"/>
</dbReference>
<dbReference type="PRINTS" id="PR00819">
    <property type="entry name" value="CBXCFQXSUPER"/>
</dbReference>
<feature type="compositionally biased region" description="Basic and acidic residues" evidence="5">
    <location>
        <begin position="1278"/>
        <end position="1296"/>
    </location>
</feature>
<evidence type="ECO:0000256" key="1">
    <source>
        <dbReference type="ARBA" id="ARBA00010378"/>
    </source>
</evidence>
<feature type="domain" description="AAA+ ATPase" evidence="6">
    <location>
        <begin position="1620"/>
        <end position="1771"/>
    </location>
</feature>
<dbReference type="CDD" id="cd06008">
    <property type="entry name" value="NF-X1-zinc-finger"/>
    <property type="match status" value="1"/>
</dbReference>
<evidence type="ECO:0000256" key="5">
    <source>
        <dbReference type="SAM" id="MobiDB-lite"/>
    </source>
</evidence>
<gene>
    <name evidence="7" type="ORF">SERLADRAFT_433204</name>
</gene>
<proteinExistence type="inferred from homology"/>
<dbReference type="Proteomes" id="UP000008064">
    <property type="component" value="Unassembled WGS sequence"/>
</dbReference>
<feature type="region of interest" description="Disordered" evidence="5">
    <location>
        <begin position="1255"/>
        <end position="1296"/>
    </location>
</feature>
<dbReference type="InterPro" id="IPR047187">
    <property type="entry name" value="SF1_C_Upf1"/>
</dbReference>
<dbReference type="InterPro" id="IPR003593">
    <property type="entry name" value="AAA+_ATPase"/>
</dbReference>
<dbReference type="GO" id="GO:0004386">
    <property type="term" value="F:helicase activity"/>
    <property type="evidence" value="ECO:0007669"/>
    <property type="project" value="InterPro"/>
</dbReference>
<dbReference type="CDD" id="cd00009">
    <property type="entry name" value="AAA"/>
    <property type="match status" value="2"/>
</dbReference>
<dbReference type="Pfam" id="PF13086">
    <property type="entry name" value="AAA_11"/>
    <property type="match status" value="1"/>
</dbReference>
<dbReference type="FunFam" id="1.10.8.60:FF:000159">
    <property type="entry name" value="p-loop containing nucleoside triphosphate hydrolase protein"/>
    <property type="match status" value="1"/>
</dbReference>
<dbReference type="Gene3D" id="1.10.8.60">
    <property type="match status" value="2"/>
</dbReference>
<dbReference type="SMART" id="SM00382">
    <property type="entry name" value="AAA"/>
    <property type="match status" value="3"/>
</dbReference>
<dbReference type="GeneID" id="18814143"/>
<feature type="domain" description="AAA+ ATPase" evidence="6">
    <location>
        <begin position="1903"/>
        <end position="2040"/>
    </location>
</feature>
<dbReference type="Pfam" id="PF17866">
    <property type="entry name" value="AAA_lid_6"/>
    <property type="match status" value="2"/>
</dbReference>
<feature type="compositionally biased region" description="Low complexity" evidence="5">
    <location>
        <begin position="1256"/>
        <end position="1277"/>
    </location>
</feature>
<evidence type="ECO:0000256" key="3">
    <source>
        <dbReference type="ARBA" id="ARBA00022840"/>
    </source>
</evidence>
<feature type="region of interest" description="Disordered" evidence="5">
    <location>
        <begin position="2137"/>
        <end position="2199"/>
    </location>
</feature>
<keyword evidence="4" id="KW-0175">Coiled coil</keyword>
<dbReference type="Pfam" id="PF00004">
    <property type="entry name" value="AAA"/>
    <property type="match status" value="3"/>
</dbReference>
<comment type="similarity">
    <text evidence="1">Belongs to the CbxX/CfxQ family.</text>
</comment>
<name>F8NHP1_SERL9</name>
<dbReference type="SUPFAM" id="SSF52540">
    <property type="entry name" value="P-loop containing nucleoside triphosphate hydrolases"/>
    <property type="match status" value="4"/>
</dbReference>
<feature type="coiled-coil region" evidence="4">
    <location>
        <begin position="2213"/>
        <end position="2309"/>
    </location>
</feature>
<keyword evidence="3" id="KW-0067">ATP-binding</keyword>
<dbReference type="Gene3D" id="3.40.50.300">
    <property type="entry name" value="P-loop containing nucleotide triphosphate hydrolases"/>
    <property type="match status" value="5"/>
</dbReference>